<gene>
    <name evidence="2" type="ORF">GCM10025855_04470</name>
</gene>
<evidence type="ECO:0000313" key="3">
    <source>
        <dbReference type="Proteomes" id="UP001157046"/>
    </source>
</evidence>
<accession>A0ABQ6J0Z2</accession>
<comment type="caution">
    <text evidence="2">The sequence shown here is derived from an EMBL/GenBank/DDBJ whole genome shotgun (WGS) entry which is preliminary data.</text>
</comment>
<reference evidence="3" key="1">
    <citation type="journal article" date="2019" name="Int. J. Syst. Evol. Microbiol.">
        <title>The Global Catalogue of Microorganisms (GCM) 10K type strain sequencing project: providing services to taxonomists for standard genome sequencing and annotation.</title>
        <authorList>
            <consortium name="The Broad Institute Genomics Platform"/>
            <consortium name="The Broad Institute Genome Sequencing Center for Infectious Disease"/>
            <person name="Wu L."/>
            <person name="Ma J."/>
        </authorList>
    </citation>
    <scope>NUCLEOTIDE SEQUENCE [LARGE SCALE GENOMIC DNA]</scope>
    <source>
        <strain evidence="3">NBRC 102030</strain>
    </source>
</reference>
<dbReference type="EMBL" id="BSUY01000001">
    <property type="protein sequence ID" value="GMA80914.1"/>
    <property type="molecule type" value="Genomic_DNA"/>
</dbReference>
<proteinExistence type="predicted"/>
<sequence>MKKVLTAAILLTTPFMATAGADFVKGDRTFAGEAELGATLTTGNTETSSFKGRLNLKHELGDWENQYLLEGLYKEDSETVTAKRYFVGAQGNYKMTDRSYLFANANYEVDPFTGYEYTVSGATGYGHRLYDSSKTF</sequence>
<dbReference type="InterPro" id="IPR007433">
    <property type="entry name" value="DUF481"/>
</dbReference>
<dbReference type="Proteomes" id="UP001157046">
    <property type="component" value="Unassembled WGS sequence"/>
</dbReference>
<feature type="signal peptide" evidence="1">
    <location>
        <begin position="1"/>
        <end position="19"/>
    </location>
</feature>
<keyword evidence="1" id="KW-0732">Signal</keyword>
<dbReference type="Pfam" id="PF04338">
    <property type="entry name" value="DUF481"/>
    <property type="match status" value="1"/>
</dbReference>
<feature type="chain" id="PRO_5046731754" evidence="1">
    <location>
        <begin position="20"/>
        <end position="136"/>
    </location>
</feature>
<protein>
    <submittedName>
        <fullName evidence="2">Uncharacterized protein</fullName>
    </submittedName>
</protein>
<name>A0ABQ6J0Z2_9GAMM</name>
<keyword evidence="3" id="KW-1185">Reference proteome</keyword>
<evidence type="ECO:0000313" key="2">
    <source>
        <dbReference type="EMBL" id="GMA80914.1"/>
    </source>
</evidence>
<evidence type="ECO:0000256" key="1">
    <source>
        <dbReference type="SAM" id="SignalP"/>
    </source>
</evidence>
<organism evidence="2 3">
    <name type="scientific">Shewanella glacialipiscicola</name>
    <dbReference type="NCBI Taxonomy" id="614069"/>
    <lineage>
        <taxon>Bacteria</taxon>
        <taxon>Pseudomonadati</taxon>
        <taxon>Pseudomonadota</taxon>
        <taxon>Gammaproteobacteria</taxon>
        <taxon>Alteromonadales</taxon>
        <taxon>Shewanellaceae</taxon>
        <taxon>Shewanella</taxon>
    </lineage>
</organism>